<keyword evidence="9" id="KW-1185">Reference proteome</keyword>
<dbReference type="CDD" id="cd00887">
    <property type="entry name" value="MoeA"/>
    <property type="match status" value="1"/>
</dbReference>
<organism evidence="8 9">
    <name type="scientific">Rufibacter roseus</name>
    <dbReference type="NCBI Taxonomy" id="1567108"/>
    <lineage>
        <taxon>Bacteria</taxon>
        <taxon>Pseudomonadati</taxon>
        <taxon>Bacteroidota</taxon>
        <taxon>Cytophagia</taxon>
        <taxon>Cytophagales</taxon>
        <taxon>Hymenobacteraceae</taxon>
        <taxon>Rufibacter</taxon>
    </lineage>
</organism>
<keyword evidence="4 6" id="KW-0501">Molybdenum cofactor biosynthesis</keyword>
<dbReference type="InterPro" id="IPR036688">
    <property type="entry name" value="MoeA_C_domain_IV_sf"/>
</dbReference>
<dbReference type="InterPro" id="IPR001453">
    <property type="entry name" value="MoaB/Mog_dom"/>
</dbReference>
<dbReference type="Gene3D" id="2.40.340.10">
    <property type="entry name" value="MoeA, C-terminal, domain IV"/>
    <property type="match status" value="1"/>
</dbReference>
<comment type="catalytic activity">
    <reaction evidence="5">
        <text>adenylyl-molybdopterin + molybdate = Mo-molybdopterin + AMP + H(+)</text>
        <dbReference type="Rhea" id="RHEA:35047"/>
        <dbReference type="ChEBI" id="CHEBI:15378"/>
        <dbReference type="ChEBI" id="CHEBI:36264"/>
        <dbReference type="ChEBI" id="CHEBI:62727"/>
        <dbReference type="ChEBI" id="CHEBI:71302"/>
        <dbReference type="ChEBI" id="CHEBI:456215"/>
        <dbReference type="EC" id="2.10.1.1"/>
    </reaction>
</comment>
<comment type="cofactor">
    <cofactor evidence="6">
        <name>Mg(2+)</name>
        <dbReference type="ChEBI" id="CHEBI:18420"/>
    </cofactor>
</comment>
<dbReference type="Gene3D" id="3.40.980.10">
    <property type="entry name" value="MoaB/Mog-like domain"/>
    <property type="match status" value="1"/>
</dbReference>
<comment type="caution">
    <text evidence="8">The sequence shown here is derived from an EMBL/GenBank/DDBJ whole genome shotgun (WGS) entry which is preliminary data.</text>
</comment>
<dbReference type="EMBL" id="JBHSYQ010000004">
    <property type="protein sequence ID" value="MFC6998116.1"/>
    <property type="molecule type" value="Genomic_DNA"/>
</dbReference>
<proteinExistence type="inferred from homology"/>
<evidence type="ECO:0000313" key="9">
    <source>
        <dbReference type="Proteomes" id="UP001596405"/>
    </source>
</evidence>
<dbReference type="SUPFAM" id="SSF63882">
    <property type="entry name" value="MoeA N-terminal region -like"/>
    <property type="match status" value="1"/>
</dbReference>
<sequence>MAELISYTEAKQLVENRAYSFGTELIELEEAEGRVLAENVYSDRDYPPFNRAAMDGYAIRLQDWEAGLREYQVQLTIYAGQHYQGLLKKGSCFRIMTGASVPLTAQAIVRLEDSEEKEGRVLLKAIGLEPYHNIARQGEDLQSGQPVFSPGVRPNAAVIGTLAALGKEKVLVGKLPKVALLTTGNEVVPIGQPVGAAQIRNSNQYMLKALLRSWKIKPFYCRHLPDQEEALQQALQQVLHYDLVLLNGGVSAGDADYVPRVLEGLGVQKEFHKVAIKPGKPVFFGVLPGGGGVFGLPGNPFSCLVTYKVFVEAWLHKSFQAQEVPQYRLPVEQTRKKKHAFTEFFAVRVQETTATLRPILHNGSGDVRAGVSTHGLGVHHAGQPEILQGEKIEFIPFRLGW</sequence>
<keyword evidence="6" id="KW-0460">Magnesium</keyword>
<protein>
    <recommendedName>
        <fullName evidence="6">Molybdopterin molybdenumtransferase</fullName>
        <ecNumber evidence="6">2.10.1.1</ecNumber>
    </recommendedName>
</protein>
<evidence type="ECO:0000313" key="8">
    <source>
        <dbReference type="EMBL" id="MFC6998116.1"/>
    </source>
</evidence>
<reference evidence="9" key="1">
    <citation type="journal article" date="2019" name="Int. J. Syst. Evol. Microbiol.">
        <title>The Global Catalogue of Microorganisms (GCM) 10K type strain sequencing project: providing services to taxonomists for standard genome sequencing and annotation.</title>
        <authorList>
            <consortium name="The Broad Institute Genomics Platform"/>
            <consortium name="The Broad Institute Genome Sequencing Center for Infectious Disease"/>
            <person name="Wu L."/>
            <person name="Ma J."/>
        </authorList>
    </citation>
    <scope>NUCLEOTIDE SEQUENCE [LARGE SCALE GENOMIC DNA]</scope>
    <source>
        <strain evidence="9">CGMCC 4.7393</strain>
    </source>
</reference>
<dbReference type="InterPro" id="IPR005110">
    <property type="entry name" value="MoeA_linker/N"/>
</dbReference>
<dbReference type="Gene3D" id="3.90.105.10">
    <property type="entry name" value="Molybdopterin biosynthesis moea protein, domain 2"/>
    <property type="match status" value="1"/>
</dbReference>
<dbReference type="SUPFAM" id="SSF53218">
    <property type="entry name" value="Molybdenum cofactor biosynthesis proteins"/>
    <property type="match status" value="1"/>
</dbReference>
<dbReference type="PANTHER" id="PTHR10192">
    <property type="entry name" value="MOLYBDOPTERIN BIOSYNTHESIS PROTEIN"/>
    <property type="match status" value="1"/>
</dbReference>
<dbReference type="EC" id="2.10.1.1" evidence="6"/>
<dbReference type="RefSeq" id="WP_082883025.1">
    <property type="nucleotide sequence ID" value="NZ_JBHSYQ010000004.1"/>
</dbReference>
<accession>A0ABW2DMW5</accession>
<dbReference type="Proteomes" id="UP001596405">
    <property type="component" value="Unassembled WGS sequence"/>
</dbReference>
<comment type="function">
    <text evidence="1 6">Catalyzes the insertion of molybdate into adenylated molybdopterin with the concomitant release of AMP.</text>
</comment>
<dbReference type="InterPro" id="IPR038987">
    <property type="entry name" value="MoeA-like"/>
</dbReference>
<evidence type="ECO:0000256" key="6">
    <source>
        <dbReference type="RuleBase" id="RU365090"/>
    </source>
</evidence>
<evidence type="ECO:0000256" key="2">
    <source>
        <dbReference type="ARBA" id="ARBA00005046"/>
    </source>
</evidence>
<dbReference type="Pfam" id="PF00994">
    <property type="entry name" value="MoCF_biosynth"/>
    <property type="match status" value="1"/>
</dbReference>
<evidence type="ECO:0000256" key="1">
    <source>
        <dbReference type="ARBA" id="ARBA00002901"/>
    </source>
</evidence>
<comment type="pathway">
    <text evidence="2 6">Cofactor biosynthesis; molybdopterin biosynthesis.</text>
</comment>
<evidence type="ECO:0000256" key="3">
    <source>
        <dbReference type="ARBA" id="ARBA00010763"/>
    </source>
</evidence>
<name>A0ABW2DMW5_9BACT</name>
<dbReference type="SMART" id="SM00852">
    <property type="entry name" value="MoCF_biosynth"/>
    <property type="match status" value="1"/>
</dbReference>
<keyword evidence="6" id="KW-0808">Transferase</keyword>
<dbReference type="InterPro" id="IPR008284">
    <property type="entry name" value="MoCF_biosynth_CS"/>
</dbReference>
<evidence type="ECO:0000256" key="5">
    <source>
        <dbReference type="ARBA" id="ARBA00047317"/>
    </source>
</evidence>
<dbReference type="Gene3D" id="2.170.190.11">
    <property type="entry name" value="Molybdopterin biosynthesis moea protein, domain 3"/>
    <property type="match status" value="1"/>
</dbReference>
<gene>
    <name evidence="8" type="ORF">ACFQHR_10800</name>
</gene>
<evidence type="ECO:0000259" key="7">
    <source>
        <dbReference type="SMART" id="SM00852"/>
    </source>
</evidence>
<dbReference type="NCBIfam" id="TIGR00177">
    <property type="entry name" value="molyb_syn"/>
    <property type="match status" value="1"/>
</dbReference>
<feature type="domain" description="MoaB/Mog" evidence="7">
    <location>
        <begin position="179"/>
        <end position="317"/>
    </location>
</feature>
<dbReference type="InterPro" id="IPR036425">
    <property type="entry name" value="MoaB/Mog-like_dom_sf"/>
</dbReference>
<dbReference type="InterPro" id="IPR036135">
    <property type="entry name" value="MoeA_linker/N_sf"/>
</dbReference>
<keyword evidence="6" id="KW-0479">Metal-binding</keyword>
<dbReference type="Pfam" id="PF03453">
    <property type="entry name" value="MoeA_N"/>
    <property type="match status" value="1"/>
</dbReference>
<dbReference type="PANTHER" id="PTHR10192:SF5">
    <property type="entry name" value="GEPHYRIN"/>
    <property type="match status" value="1"/>
</dbReference>
<dbReference type="SUPFAM" id="SSF63867">
    <property type="entry name" value="MoeA C-terminal domain-like"/>
    <property type="match status" value="1"/>
</dbReference>
<keyword evidence="6" id="KW-0500">Molybdenum</keyword>
<dbReference type="PROSITE" id="PS01079">
    <property type="entry name" value="MOCF_BIOSYNTHESIS_2"/>
    <property type="match status" value="1"/>
</dbReference>
<evidence type="ECO:0000256" key="4">
    <source>
        <dbReference type="ARBA" id="ARBA00023150"/>
    </source>
</evidence>
<comment type="similarity">
    <text evidence="3 6">Belongs to the MoeA family.</text>
</comment>